<protein>
    <submittedName>
        <fullName evidence="3">SFRICE_001786</fullName>
    </submittedName>
</protein>
<feature type="compositionally biased region" description="Low complexity" evidence="1">
    <location>
        <begin position="398"/>
        <end position="453"/>
    </location>
</feature>
<proteinExistence type="predicted"/>
<name>A0A2H1V1H9_SPOFR</name>
<feature type="compositionally biased region" description="Polar residues" evidence="1">
    <location>
        <begin position="1144"/>
        <end position="1162"/>
    </location>
</feature>
<gene>
    <name evidence="3" type="ORF">SFRICE_001786</name>
</gene>
<dbReference type="AlphaFoldDB" id="A0A2H1V1H9"/>
<organism evidence="3">
    <name type="scientific">Spodoptera frugiperda</name>
    <name type="common">Fall armyworm</name>
    <dbReference type="NCBI Taxonomy" id="7108"/>
    <lineage>
        <taxon>Eukaryota</taxon>
        <taxon>Metazoa</taxon>
        <taxon>Ecdysozoa</taxon>
        <taxon>Arthropoda</taxon>
        <taxon>Hexapoda</taxon>
        <taxon>Insecta</taxon>
        <taxon>Pterygota</taxon>
        <taxon>Neoptera</taxon>
        <taxon>Endopterygota</taxon>
        <taxon>Lepidoptera</taxon>
        <taxon>Glossata</taxon>
        <taxon>Ditrysia</taxon>
        <taxon>Noctuoidea</taxon>
        <taxon>Noctuidae</taxon>
        <taxon>Amphipyrinae</taxon>
        <taxon>Spodoptera</taxon>
    </lineage>
</organism>
<feature type="region of interest" description="Disordered" evidence="1">
    <location>
        <begin position="1144"/>
        <end position="1177"/>
    </location>
</feature>
<feature type="compositionally biased region" description="Polar residues" evidence="1">
    <location>
        <begin position="147"/>
        <end position="157"/>
    </location>
</feature>
<dbReference type="EMBL" id="ODYU01000236">
    <property type="protein sequence ID" value="SOQ34669.1"/>
    <property type="molecule type" value="Genomic_DNA"/>
</dbReference>
<feature type="transmembrane region" description="Helical" evidence="2">
    <location>
        <begin position="79"/>
        <end position="98"/>
    </location>
</feature>
<feature type="region of interest" description="Disordered" evidence="1">
    <location>
        <begin position="323"/>
        <end position="351"/>
    </location>
</feature>
<reference evidence="3" key="1">
    <citation type="submission" date="2016-07" db="EMBL/GenBank/DDBJ databases">
        <authorList>
            <person name="Bretaudeau A."/>
        </authorList>
    </citation>
    <scope>NUCLEOTIDE SEQUENCE</scope>
    <source>
        <strain evidence="3">Rice</strain>
        <tissue evidence="3">Whole body</tissue>
    </source>
</reference>
<keyword evidence="2" id="KW-1133">Transmembrane helix</keyword>
<feature type="region of interest" description="Disordered" evidence="1">
    <location>
        <begin position="142"/>
        <end position="162"/>
    </location>
</feature>
<evidence type="ECO:0000256" key="1">
    <source>
        <dbReference type="SAM" id="MobiDB-lite"/>
    </source>
</evidence>
<keyword evidence="2" id="KW-0812">Transmembrane</keyword>
<feature type="compositionally biased region" description="Low complexity" evidence="1">
    <location>
        <begin position="330"/>
        <end position="351"/>
    </location>
</feature>
<sequence>MAHPEFAVVTNGVSLLPYTGHNSRLRAATEKFSKNRKKPSSTLPDPGLEPETPCPAVTLATTRPTRQSLRKLYKYCKRISILWFTTQIFPVLLIAVVARCRCDHTNGFSNHNGNFGSQFGSLLKPPPPPPLPILPVPFHKGTERNQRQTSDVGYQYQTPPPPPSSNDFKFPAPFYKQYNFNFVPPPQPFTTTPSPSLFQKVSGWLFSSQQTQQNSYTGSNLYNNVAPIKKDCNPCNLVPWLPVIRYNLGAKNIYQNSLPTYGPPSLTAYANSLKAHPQPFNSQSQVKPPPQLVPGVPHANYGPPYNGGSVKIISSTYGPPSATHTLDIISQNPPSSTYSQPSSSYNAPSSSFVSHSNSLDSQFLSTPSQGISNNFFSIPTSTYQPPILSFGTPAPSYGVPSSSYGTPSPSYGVPSSSYGTPSPSYGTPSPSYGTPSPLYVTPTPSYGTPSPGYETPRPVVTNFEPVTPQYDPGSLNKDLSPQNDVELLENITPNSELQLPKVSHPTTFKNSYGEPITNTHLFDISYPVSATAAESSKVRTVLPQNSTKPPISGESFALANPAPFSLNRGRNIHTLQPVALPNLSVSPLPPIFNARPFRPMPPRFSPNVLQGINSMQQNNNNVRIEQSIPLTEFTHSVDYPATIIESPIIEIDPPSNVNQSKAYRNIANSYVVDEIRDISSQASEDHISATKSNTDSSFESTGADVGNELYDNNVPNDFKHGSRFPSNHKVNFADLRGLNDDDVDKYRTENNLQNIDSPLLYLKPNTPHKNHGDFILAVSSPIPENEYEIYDDIPTTTSPTTASWDEHGQGSAYKPKIVQIIVPYTTGNKQTITNEDLEQMSEEWLSTPKDESQPRKVPANTENSFVTAMTEDSNNIAETTTEDPTAIENYDSERSKDFYDVKEPPFDIIKLQHTIDDWTEQEYSKQYKTPQRTRNNEKHAKQIPDDYFTTTMPTNYVSTTNNYNYDFYDHEGSSSVQHTVTDESNNTFSKPRKEYNVIERTKNRHNSGKNEEVDQVQKLHIYTAASSFRTTSTSTSTTTTPAPWGKIQTSISPLTKEKVYVVTSKPWRDMRNASAEWYEVESFESKKTGSDGDFSDSIDLPFRSPRFINRPSFGFTSGGKIESDASYGFSKSWYQSINELETQKQSNSTSFQEATEQTVSTNLDEDSKATTANPRNG</sequence>
<feature type="region of interest" description="Disordered" evidence="1">
    <location>
        <begin position="29"/>
        <end position="56"/>
    </location>
</feature>
<accession>A0A2H1V1H9</accession>
<keyword evidence="2" id="KW-0472">Membrane</keyword>
<evidence type="ECO:0000313" key="3">
    <source>
        <dbReference type="EMBL" id="SOQ34669.1"/>
    </source>
</evidence>
<feature type="region of interest" description="Disordered" evidence="1">
    <location>
        <begin position="277"/>
        <end position="300"/>
    </location>
</feature>
<feature type="region of interest" description="Disordered" evidence="1">
    <location>
        <begin position="398"/>
        <end position="480"/>
    </location>
</feature>
<evidence type="ECO:0000256" key="2">
    <source>
        <dbReference type="SAM" id="Phobius"/>
    </source>
</evidence>